<dbReference type="RefSeq" id="WP_115549405.1">
    <property type="nucleotide sequence ID" value="NZ_QRGP01000001.1"/>
</dbReference>
<dbReference type="OrthoDB" id="7507351at2"/>
<protein>
    <submittedName>
        <fullName evidence="1">Uncharacterized protein</fullName>
    </submittedName>
</protein>
<sequence length="203" mass="21711">MTEPKPIASLSSGLLARKGAARPAMRRQLIGNNNGVAATGSIQDDCGWNDMGYDMGYDVNPDPTAPMDYEHDQGFNPLANAVPEVKPEVKQQQERIAEQLQVQAEEMGVVEHEAPSAPVVQIAAPRPVVVKAPVSKQRAAPGSKEKSAFTLRLDGERHLKLRLACAVSNKSAQQLVTSALDAFIEAMPEISALAAHVPGKKQA</sequence>
<accession>A0A371BJT8</accession>
<evidence type="ECO:0000313" key="1">
    <source>
        <dbReference type="EMBL" id="RDV07844.1"/>
    </source>
</evidence>
<name>A0A371BJT8_9SPHN</name>
<comment type="caution">
    <text evidence="1">The sequence shown here is derived from an EMBL/GenBank/DDBJ whole genome shotgun (WGS) entry which is preliminary data.</text>
</comment>
<dbReference type="Proteomes" id="UP000263833">
    <property type="component" value="Unassembled WGS sequence"/>
</dbReference>
<reference evidence="2" key="1">
    <citation type="submission" date="2018-08" db="EMBL/GenBank/DDBJ databases">
        <authorList>
            <person name="Kim S.-J."/>
            <person name="Jung G.-Y."/>
        </authorList>
    </citation>
    <scope>NUCLEOTIDE SEQUENCE [LARGE SCALE GENOMIC DNA]</scope>
    <source>
        <strain evidence="2">GY_G</strain>
    </source>
</reference>
<gene>
    <name evidence="1" type="ORF">DXH95_04675</name>
</gene>
<organism evidence="1 2">
    <name type="scientific">Sphingorhabdus pulchriflava</name>
    <dbReference type="NCBI Taxonomy" id="2292257"/>
    <lineage>
        <taxon>Bacteria</taxon>
        <taxon>Pseudomonadati</taxon>
        <taxon>Pseudomonadota</taxon>
        <taxon>Alphaproteobacteria</taxon>
        <taxon>Sphingomonadales</taxon>
        <taxon>Sphingomonadaceae</taxon>
        <taxon>Sphingorhabdus</taxon>
    </lineage>
</organism>
<dbReference type="AlphaFoldDB" id="A0A371BJT8"/>
<keyword evidence="2" id="KW-1185">Reference proteome</keyword>
<proteinExistence type="predicted"/>
<evidence type="ECO:0000313" key="2">
    <source>
        <dbReference type="Proteomes" id="UP000263833"/>
    </source>
</evidence>
<dbReference type="EMBL" id="QRGP01000001">
    <property type="protein sequence ID" value="RDV07844.1"/>
    <property type="molecule type" value="Genomic_DNA"/>
</dbReference>